<dbReference type="SUPFAM" id="SSF49417">
    <property type="entry name" value="p53-like transcription factors"/>
    <property type="match status" value="1"/>
</dbReference>
<evidence type="ECO:0000256" key="4">
    <source>
        <dbReference type="ARBA" id="ARBA00023163"/>
    </source>
</evidence>
<evidence type="ECO:0000256" key="6">
    <source>
        <dbReference type="PROSITE-ProRule" id="PRU00201"/>
    </source>
</evidence>
<comment type="caution">
    <text evidence="6">Lacks conserved residue(s) required for the propagation of feature annotation.</text>
</comment>
<dbReference type="WBParaSite" id="MBELARI_LOCUS10489">
    <property type="protein sequence ID" value="MBELARI_LOCUS10489"/>
    <property type="gene ID" value="MBELARI_LOCUS10489"/>
</dbReference>
<dbReference type="Proteomes" id="UP000887575">
    <property type="component" value="Unassembled WGS sequence"/>
</dbReference>
<dbReference type="InterPro" id="IPR001699">
    <property type="entry name" value="TF_T-box"/>
</dbReference>
<dbReference type="PANTHER" id="PTHR11267:SF195">
    <property type="entry name" value="OPTOMOTOR-BLIND-RELATED-GENE-1, ISOFORM A"/>
    <property type="match status" value="1"/>
</dbReference>
<evidence type="ECO:0000256" key="3">
    <source>
        <dbReference type="ARBA" id="ARBA00023125"/>
    </source>
</evidence>
<dbReference type="GO" id="GO:0001708">
    <property type="term" value="P:cell fate specification"/>
    <property type="evidence" value="ECO:0007669"/>
    <property type="project" value="TreeGrafter"/>
</dbReference>
<evidence type="ECO:0000256" key="2">
    <source>
        <dbReference type="ARBA" id="ARBA00023015"/>
    </source>
</evidence>
<comment type="subcellular location">
    <subcellularLocation>
        <location evidence="1 6">Nucleus</location>
    </subcellularLocation>
</comment>
<accession>A0AAF3E9A4</accession>
<evidence type="ECO:0000313" key="8">
    <source>
        <dbReference type="Proteomes" id="UP000887575"/>
    </source>
</evidence>
<keyword evidence="8" id="KW-1185">Reference proteome</keyword>
<evidence type="ECO:0000256" key="1">
    <source>
        <dbReference type="ARBA" id="ARBA00004123"/>
    </source>
</evidence>
<evidence type="ECO:0000313" key="9">
    <source>
        <dbReference type="WBParaSite" id="MBELARI_LOCUS10489"/>
    </source>
</evidence>
<proteinExistence type="predicted"/>
<dbReference type="InterPro" id="IPR008967">
    <property type="entry name" value="p53-like_TF_DNA-bd_sf"/>
</dbReference>
<dbReference type="AlphaFoldDB" id="A0AAF3E9A4"/>
<dbReference type="PROSITE" id="PS01264">
    <property type="entry name" value="TBOX_2"/>
    <property type="match status" value="1"/>
</dbReference>
<name>A0AAF3E9A4_9BILA</name>
<feature type="domain" description="T-box" evidence="7">
    <location>
        <begin position="1"/>
        <end position="160"/>
    </location>
</feature>
<sequence length="188" mass="21862">MIVTKSGRRMFPTLQMTVTGLQLHSLYSFIVDLKCVDQKRYRYSFHQSKWIATGPGEPELPSRVFLHPDSPAPGRHWMKGPISFDKIKLTNNQMDTRGHIIVNSMHKYQPQISILKHNSVEKRETFSFPETTFIAVTAYQNHRITSLKIERNPFAKGFREGDVDDEMRGHLNLFKPFFSSISSHFQYS</sequence>
<keyword evidence="5 6" id="KW-0539">Nucleus</keyword>
<dbReference type="GO" id="GO:0000981">
    <property type="term" value="F:DNA-binding transcription factor activity, RNA polymerase II-specific"/>
    <property type="evidence" value="ECO:0007669"/>
    <property type="project" value="TreeGrafter"/>
</dbReference>
<dbReference type="Gene3D" id="2.60.40.820">
    <property type="entry name" value="Transcription factor, T-box"/>
    <property type="match status" value="1"/>
</dbReference>
<keyword evidence="3 6" id="KW-0238">DNA-binding</keyword>
<keyword evidence="2" id="KW-0805">Transcription regulation</keyword>
<organism evidence="8 9">
    <name type="scientific">Mesorhabditis belari</name>
    <dbReference type="NCBI Taxonomy" id="2138241"/>
    <lineage>
        <taxon>Eukaryota</taxon>
        <taxon>Metazoa</taxon>
        <taxon>Ecdysozoa</taxon>
        <taxon>Nematoda</taxon>
        <taxon>Chromadorea</taxon>
        <taxon>Rhabditida</taxon>
        <taxon>Rhabditina</taxon>
        <taxon>Rhabditomorpha</taxon>
        <taxon>Rhabditoidea</taxon>
        <taxon>Rhabditidae</taxon>
        <taxon>Mesorhabditinae</taxon>
        <taxon>Mesorhabditis</taxon>
    </lineage>
</organism>
<keyword evidence="4" id="KW-0804">Transcription</keyword>
<dbReference type="InterPro" id="IPR036960">
    <property type="entry name" value="T-box_sf"/>
</dbReference>
<evidence type="ECO:0000259" key="7">
    <source>
        <dbReference type="PROSITE" id="PS50252"/>
    </source>
</evidence>
<dbReference type="SMART" id="SM00425">
    <property type="entry name" value="TBOX"/>
    <property type="match status" value="1"/>
</dbReference>
<dbReference type="GO" id="GO:0045893">
    <property type="term" value="P:positive regulation of DNA-templated transcription"/>
    <property type="evidence" value="ECO:0007669"/>
    <property type="project" value="InterPro"/>
</dbReference>
<protein>
    <recommendedName>
        <fullName evidence="7">T-box domain-containing protein</fullName>
    </recommendedName>
</protein>
<dbReference type="PRINTS" id="PR00937">
    <property type="entry name" value="TBOX"/>
</dbReference>
<dbReference type="PANTHER" id="PTHR11267">
    <property type="entry name" value="T-BOX PROTEIN-RELATED"/>
    <property type="match status" value="1"/>
</dbReference>
<evidence type="ECO:0000256" key="5">
    <source>
        <dbReference type="ARBA" id="ARBA00023242"/>
    </source>
</evidence>
<dbReference type="GO" id="GO:0000785">
    <property type="term" value="C:chromatin"/>
    <property type="evidence" value="ECO:0007669"/>
    <property type="project" value="TreeGrafter"/>
</dbReference>
<dbReference type="PROSITE" id="PS50252">
    <property type="entry name" value="TBOX_3"/>
    <property type="match status" value="1"/>
</dbReference>
<dbReference type="InterPro" id="IPR018186">
    <property type="entry name" value="TF_T-box_CS"/>
</dbReference>
<dbReference type="GO" id="GO:0000978">
    <property type="term" value="F:RNA polymerase II cis-regulatory region sequence-specific DNA binding"/>
    <property type="evidence" value="ECO:0007669"/>
    <property type="project" value="InterPro"/>
</dbReference>
<dbReference type="InterPro" id="IPR046360">
    <property type="entry name" value="T-box_DNA-bd"/>
</dbReference>
<reference evidence="9" key="1">
    <citation type="submission" date="2024-02" db="UniProtKB">
        <authorList>
            <consortium name="WormBaseParasite"/>
        </authorList>
    </citation>
    <scope>IDENTIFICATION</scope>
</reference>
<dbReference type="Pfam" id="PF00907">
    <property type="entry name" value="T-box"/>
    <property type="match status" value="1"/>
</dbReference>
<dbReference type="GO" id="GO:0005634">
    <property type="term" value="C:nucleus"/>
    <property type="evidence" value="ECO:0007669"/>
    <property type="project" value="UniProtKB-SubCell"/>
</dbReference>